<dbReference type="RefSeq" id="WP_378321914.1">
    <property type="nucleotide sequence ID" value="NZ_JBHUHY010000033.1"/>
</dbReference>
<sequence>MNQGKIKRIGSIAFIVMGAIILVIEIASRNKNYYLQSAGVVLLMLGLFVINSKLTSKSKVDSQEYFEEE</sequence>
<organism evidence="2 3">
    <name type="scientific">Aquimarina celericrescens</name>
    <dbReference type="NCBI Taxonomy" id="1964542"/>
    <lineage>
        <taxon>Bacteria</taxon>
        <taxon>Pseudomonadati</taxon>
        <taxon>Bacteroidota</taxon>
        <taxon>Flavobacteriia</taxon>
        <taxon>Flavobacteriales</taxon>
        <taxon>Flavobacteriaceae</taxon>
        <taxon>Aquimarina</taxon>
    </lineage>
</organism>
<proteinExistence type="predicted"/>
<accession>A0ABW5B0Q6</accession>
<gene>
    <name evidence="2" type="ORF">ACFSJT_18955</name>
</gene>
<reference evidence="3" key="1">
    <citation type="journal article" date="2019" name="Int. J. Syst. Evol. Microbiol.">
        <title>The Global Catalogue of Microorganisms (GCM) 10K type strain sequencing project: providing services to taxonomists for standard genome sequencing and annotation.</title>
        <authorList>
            <consortium name="The Broad Institute Genomics Platform"/>
            <consortium name="The Broad Institute Genome Sequencing Center for Infectious Disease"/>
            <person name="Wu L."/>
            <person name="Ma J."/>
        </authorList>
    </citation>
    <scope>NUCLEOTIDE SEQUENCE [LARGE SCALE GENOMIC DNA]</scope>
    <source>
        <strain evidence="3">DT92</strain>
    </source>
</reference>
<evidence type="ECO:0000256" key="1">
    <source>
        <dbReference type="SAM" id="Phobius"/>
    </source>
</evidence>
<evidence type="ECO:0000313" key="2">
    <source>
        <dbReference type="EMBL" id="MFD2188888.1"/>
    </source>
</evidence>
<name>A0ABW5B0Q6_9FLAO</name>
<dbReference type="EMBL" id="JBHUHY010000033">
    <property type="protein sequence ID" value="MFD2188888.1"/>
    <property type="molecule type" value="Genomic_DNA"/>
</dbReference>
<evidence type="ECO:0000313" key="3">
    <source>
        <dbReference type="Proteomes" id="UP001597344"/>
    </source>
</evidence>
<feature type="transmembrane region" description="Helical" evidence="1">
    <location>
        <begin position="9"/>
        <end position="27"/>
    </location>
</feature>
<protein>
    <recommendedName>
        <fullName evidence="4">Gliding motility protein GldL</fullName>
    </recommendedName>
</protein>
<comment type="caution">
    <text evidence="2">The sequence shown here is derived from an EMBL/GenBank/DDBJ whole genome shotgun (WGS) entry which is preliminary data.</text>
</comment>
<keyword evidence="1" id="KW-1133">Transmembrane helix</keyword>
<keyword evidence="1" id="KW-0472">Membrane</keyword>
<dbReference type="Proteomes" id="UP001597344">
    <property type="component" value="Unassembled WGS sequence"/>
</dbReference>
<keyword evidence="3" id="KW-1185">Reference proteome</keyword>
<keyword evidence="1" id="KW-0812">Transmembrane</keyword>
<feature type="transmembrane region" description="Helical" evidence="1">
    <location>
        <begin position="33"/>
        <end position="50"/>
    </location>
</feature>
<evidence type="ECO:0008006" key="4">
    <source>
        <dbReference type="Google" id="ProtNLM"/>
    </source>
</evidence>